<dbReference type="RefSeq" id="WP_047762976.1">
    <property type="nucleotide sequence ID" value="NZ_LAQL01000003.1"/>
</dbReference>
<evidence type="ECO:0000313" key="1">
    <source>
        <dbReference type="EMBL" id="KLN61641.1"/>
    </source>
</evidence>
<dbReference type="SUPFAM" id="SSF55785">
    <property type="entry name" value="PYP-like sensor domain (PAS domain)"/>
    <property type="match status" value="1"/>
</dbReference>
<evidence type="ECO:0008006" key="3">
    <source>
        <dbReference type="Google" id="ProtNLM"/>
    </source>
</evidence>
<reference evidence="1 2" key="1">
    <citation type="submission" date="2015-03" db="EMBL/GenBank/DDBJ databases">
        <title>Genome Sequence of Kiloniella spongiae MEBiC09566, isolated from a marine sponge.</title>
        <authorList>
            <person name="Shao Z."/>
            <person name="Wang L."/>
            <person name="Li X."/>
        </authorList>
    </citation>
    <scope>NUCLEOTIDE SEQUENCE [LARGE SCALE GENOMIC DNA]</scope>
    <source>
        <strain evidence="1 2">MEBiC09566</strain>
    </source>
</reference>
<dbReference type="InterPro" id="IPR009922">
    <property type="entry name" value="DUF1457"/>
</dbReference>
<protein>
    <recommendedName>
        <fullName evidence="3">PAS domain-containing protein</fullName>
    </recommendedName>
</protein>
<dbReference type="Gene3D" id="3.30.450.20">
    <property type="entry name" value="PAS domain"/>
    <property type="match status" value="1"/>
</dbReference>
<keyword evidence="2" id="KW-1185">Reference proteome</keyword>
<proteinExistence type="predicted"/>
<dbReference type="AlphaFoldDB" id="A0A0H2MHI0"/>
<dbReference type="Proteomes" id="UP000035444">
    <property type="component" value="Unassembled WGS sequence"/>
</dbReference>
<sequence length="175" mass="20126">MFISAQSDLSELKEYPRLLDGWHWYSGLCEKLRRLPSRQDINPLDIKFALGYEMLVENDRQTQNPRVRLIGIVAEEFMGLSVSATGKTYDTFLTDESRVTACGKLTEALDEGKPLFGTTTYARKDGRTFGYARLICPLHSQNNEPEMVFIIFQAFTENEDRETGAKKEEAMKRWL</sequence>
<dbReference type="InterPro" id="IPR035965">
    <property type="entry name" value="PAS-like_dom_sf"/>
</dbReference>
<name>A0A0H2MHI0_9PROT</name>
<dbReference type="EMBL" id="LAQL01000003">
    <property type="protein sequence ID" value="KLN61641.1"/>
    <property type="molecule type" value="Genomic_DNA"/>
</dbReference>
<accession>A0A0H2MHI0</accession>
<dbReference type="OrthoDB" id="8478455at2"/>
<dbReference type="STRING" id="1489064.WH96_04700"/>
<dbReference type="Pfam" id="PF07310">
    <property type="entry name" value="PAS_5"/>
    <property type="match status" value="1"/>
</dbReference>
<evidence type="ECO:0000313" key="2">
    <source>
        <dbReference type="Proteomes" id="UP000035444"/>
    </source>
</evidence>
<gene>
    <name evidence="1" type="ORF">WH96_04700</name>
</gene>
<organism evidence="1 2">
    <name type="scientific">Kiloniella spongiae</name>
    <dbReference type="NCBI Taxonomy" id="1489064"/>
    <lineage>
        <taxon>Bacteria</taxon>
        <taxon>Pseudomonadati</taxon>
        <taxon>Pseudomonadota</taxon>
        <taxon>Alphaproteobacteria</taxon>
        <taxon>Rhodospirillales</taxon>
        <taxon>Kiloniellaceae</taxon>
        <taxon>Kiloniella</taxon>
    </lineage>
</organism>
<comment type="caution">
    <text evidence="1">The sequence shown here is derived from an EMBL/GenBank/DDBJ whole genome shotgun (WGS) entry which is preliminary data.</text>
</comment>